<sequence length="113" mass="12981">MRRKTLFQLADRQMKSRTQLKDPWNRYACPTAPRKSFKAGKRRCSRPKPYHAYDNSPRVSIRYRIVGQGNQPSTSHVCNAQKDRSAGYNTMVSKYTEDTAHQVRSTSEKVAGS</sequence>
<gene>
    <name evidence="1" type="ORF">BDV37DRAFT_244790</name>
</gene>
<dbReference type="EMBL" id="ML736759">
    <property type="protein sequence ID" value="KAE8405556.1"/>
    <property type="molecule type" value="Genomic_DNA"/>
</dbReference>
<dbReference type="GeneID" id="43666278"/>
<dbReference type="RefSeq" id="XP_031942875.1">
    <property type="nucleotide sequence ID" value="XM_032081587.1"/>
</dbReference>
<dbReference type="Proteomes" id="UP000325579">
    <property type="component" value="Unassembled WGS sequence"/>
</dbReference>
<proteinExistence type="predicted"/>
<name>A0A5N7DGJ8_9EURO</name>
<organism evidence="1 2">
    <name type="scientific">Aspergillus pseudonomiae</name>
    <dbReference type="NCBI Taxonomy" id="1506151"/>
    <lineage>
        <taxon>Eukaryota</taxon>
        <taxon>Fungi</taxon>
        <taxon>Dikarya</taxon>
        <taxon>Ascomycota</taxon>
        <taxon>Pezizomycotina</taxon>
        <taxon>Eurotiomycetes</taxon>
        <taxon>Eurotiomycetidae</taxon>
        <taxon>Eurotiales</taxon>
        <taxon>Aspergillaceae</taxon>
        <taxon>Aspergillus</taxon>
        <taxon>Aspergillus subgen. Circumdati</taxon>
    </lineage>
</organism>
<keyword evidence="2" id="KW-1185">Reference proteome</keyword>
<dbReference type="AlphaFoldDB" id="A0A5N7DGJ8"/>
<reference evidence="1 2" key="1">
    <citation type="submission" date="2019-04" db="EMBL/GenBank/DDBJ databases">
        <authorList>
            <consortium name="DOE Joint Genome Institute"/>
            <person name="Mondo S."/>
            <person name="Kjaerbolling I."/>
            <person name="Vesth T."/>
            <person name="Frisvad J.C."/>
            <person name="Nybo J.L."/>
            <person name="Theobald S."/>
            <person name="Kildgaard S."/>
            <person name="Isbrandt T."/>
            <person name="Kuo A."/>
            <person name="Sato A."/>
            <person name="Lyhne E.K."/>
            <person name="Kogle M.E."/>
            <person name="Wiebenga A."/>
            <person name="Kun R.S."/>
            <person name="Lubbers R.J."/>
            <person name="Makela M.R."/>
            <person name="Barry K."/>
            <person name="Chovatia M."/>
            <person name="Clum A."/>
            <person name="Daum C."/>
            <person name="Haridas S."/>
            <person name="He G."/>
            <person name="LaButti K."/>
            <person name="Lipzen A."/>
            <person name="Riley R."/>
            <person name="Salamov A."/>
            <person name="Simmons B.A."/>
            <person name="Magnuson J.K."/>
            <person name="Henrissat B."/>
            <person name="Mortensen U.H."/>
            <person name="Larsen T.O."/>
            <person name="Devries R.P."/>
            <person name="Grigoriev I.V."/>
            <person name="Machida M."/>
            <person name="Baker S.E."/>
            <person name="Andersen M.R."/>
            <person name="Cantor M.N."/>
            <person name="Hua S.X."/>
        </authorList>
    </citation>
    <scope>NUCLEOTIDE SEQUENCE [LARGE SCALE GENOMIC DNA]</scope>
    <source>
        <strain evidence="1 2">CBS 119388</strain>
    </source>
</reference>
<evidence type="ECO:0000313" key="2">
    <source>
        <dbReference type="Proteomes" id="UP000325579"/>
    </source>
</evidence>
<evidence type="ECO:0000313" key="1">
    <source>
        <dbReference type="EMBL" id="KAE8405556.1"/>
    </source>
</evidence>
<accession>A0A5N7DGJ8</accession>
<protein>
    <submittedName>
        <fullName evidence="1">Uncharacterized protein</fullName>
    </submittedName>
</protein>